<protein>
    <submittedName>
        <fullName evidence="2">N-acetyltransferase</fullName>
    </submittedName>
</protein>
<dbReference type="STRING" id="192814.GCA_900166575_01943"/>
<dbReference type="InterPro" id="IPR016181">
    <property type="entry name" value="Acyl_CoA_acyltransferase"/>
</dbReference>
<dbReference type="Pfam" id="PF13302">
    <property type="entry name" value="Acetyltransf_3"/>
    <property type="match status" value="1"/>
</dbReference>
<accession>A0A4Z0H3E3</accession>
<dbReference type="SUPFAM" id="SSF55729">
    <property type="entry name" value="Acyl-CoA N-acyltransferases (Nat)"/>
    <property type="match status" value="1"/>
</dbReference>
<dbReference type="PANTHER" id="PTHR43792:SF1">
    <property type="entry name" value="N-ACETYLTRANSFERASE DOMAIN-CONTAINING PROTEIN"/>
    <property type="match status" value="1"/>
</dbReference>
<dbReference type="InterPro" id="IPR051531">
    <property type="entry name" value="N-acetyltransferase"/>
</dbReference>
<sequence length="178" mass="20164">MVPNLETERLLLRERKMTDLEDCLQMDRDPEVVKHIPEIRELLESGLSAERQKAFITDRMQKEYPNGLGYWTIEHKQDPGVFLGWVMLIPLDAIGPEVEAGWRLNRDSWGKGFATEASKAVIRHGFGSLELSELVCDIHPENGASIKVAEKLGFAGKSTTSDGYVRYRLKADDFDFAP</sequence>
<reference evidence="2 3" key="1">
    <citation type="journal article" date="2003" name="Int. J. Syst. Evol. Microbiol.">
        <title>Halobacillus salinus sp. nov., isolated from a salt lake on the coast of the East Sea in Korea.</title>
        <authorList>
            <person name="Yoon J.H."/>
            <person name="Kang K.H."/>
            <person name="Park Y.H."/>
        </authorList>
    </citation>
    <scope>NUCLEOTIDE SEQUENCE [LARGE SCALE GENOMIC DNA]</scope>
    <source>
        <strain evidence="2 3">HSL-3</strain>
    </source>
</reference>
<evidence type="ECO:0000259" key="1">
    <source>
        <dbReference type="PROSITE" id="PS51186"/>
    </source>
</evidence>
<dbReference type="PANTHER" id="PTHR43792">
    <property type="entry name" value="GNAT FAMILY, PUTATIVE (AFU_ORTHOLOGUE AFUA_3G00765)-RELATED-RELATED"/>
    <property type="match status" value="1"/>
</dbReference>
<dbReference type="Proteomes" id="UP000297982">
    <property type="component" value="Unassembled WGS sequence"/>
</dbReference>
<evidence type="ECO:0000313" key="3">
    <source>
        <dbReference type="Proteomes" id="UP000297982"/>
    </source>
</evidence>
<dbReference type="InterPro" id="IPR000182">
    <property type="entry name" value="GNAT_dom"/>
</dbReference>
<feature type="domain" description="N-acetyltransferase" evidence="1">
    <location>
        <begin position="10"/>
        <end position="172"/>
    </location>
</feature>
<dbReference type="AlphaFoldDB" id="A0A4Z0H3E3"/>
<gene>
    <name evidence="2" type="ORF">E4663_07940</name>
</gene>
<proteinExistence type="predicted"/>
<comment type="caution">
    <text evidence="2">The sequence shown here is derived from an EMBL/GenBank/DDBJ whole genome shotgun (WGS) entry which is preliminary data.</text>
</comment>
<organism evidence="2 3">
    <name type="scientific">Halobacillus salinus</name>
    <dbReference type="NCBI Taxonomy" id="192814"/>
    <lineage>
        <taxon>Bacteria</taxon>
        <taxon>Bacillati</taxon>
        <taxon>Bacillota</taxon>
        <taxon>Bacilli</taxon>
        <taxon>Bacillales</taxon>
        <taxon>Bacillaceae</taxon>
        <taxon>Halobacillus</taxon>
    </lineage>
</organism>
<name>A0A4Z0H3E3_9BACI</name>
<dbReference type="RefSeq" id="WP_135327187.1">
    <property type="nucleotide sequence ID" value="NZ_SRJC01000001.1"/>
</dbReference>
<dbReference type="EMBL" id="SRJC01000001">
    <property type="protein sequence ID" value="TGB04912.1"/>
    <property type="molecule type" value="Genomic_DNA"/>
</dbReference>
<dbReference type="GO" id="GO:0016747">
    <property type="term" value="F:acyltransferase activity, transferring groups other than amino-acyl groups"/>
    <property type="evidence" value="ECO:0007669"/>
    <property type="project" value="InterPro"/>
</dbReference>
<dbReference type="PROSITE" id="PS51186">
    <property type="entry name" value="GNAT"/>
    <property type="match status" value="1"/>
</dbReference>
<keyword evidence="2" id="KW-0808">Transferase</keyword>
<keyword evidence="3" id="KW-1185">Reference proteome</keyword>
<dbReference type="Gene3D" id="3.40.630.30">
    <property type="match status" value="1"/>
</dbReference>
<evidence type="ECO:0000313" key="2">
    <source>
        <dbReference type="EMBL" id="TGB04912.1"/>
    </source>
</evidence>